<keyword evidence="5 8" id="KW-0472">Membrane</keyword>
<reference evidence="9 11" key="1">
    <citation type="submission" date="2019-09" db="EMBL/GenBank/DDBJ databases">
        <title>Draft genome sequence assemblies of isolates from the urinary tract.</title>
        <authorList>
            <person name="Mores C.R."/>
            <person name="Putonti C."/>
            <person name="Wolfe A.J."/>
        </authorList>
    </citation>
    <scope>NUCLEOTIDE SEQUENCE [LARGE SCALE GENOMIC DNA]</scope>
    <source>
        <strain evidence="9 11">UMB246</strain>
    </source>
</reference>
<dbReference type="EMBL" id="JBBVUL010000021">
    <property type="protein sequence ID" value="MEL0565912.1"/>
    <property type="molecule type" value="Genomic_DNA"/>
</dbReference>
<keyword evidence="6 8" id="KW-0139">CF(1)</keyword>
<dbReference type="RefSeq" id="WP_006584497.1">
    <property type="nucleotide sequence ID" value="NZ_CATOUV010000001.1"/>
</dbReference>
<dbReference type="Proteomes" id="UP001385848">
    <property type="component" value="Unassembled WGS sequence"/>
</dbReference>
<comment type="caution">
    <text evidence="9">The sequence shown here is derived from an EMBL/GenBank/DDBJ whole genome shotgun (WGS) entry which is preliminary data.</text>
</comment>
<evidence type="ECO:0000313" key="10">
    <source>
        <dbReference type="EMBL" id="MEL0565912.1"/>
    </source>
</evidence>
<dbReference type="InterPro" id="IPR020781">
    <property type="entry name" value="ATPase_OSCP/d_CS"/>
</dbReference>
<dbReference type="InterPro" id="IPR000711">
    <property type="entry name" value="ATPase_OSCP/dsu"/>
</dbReference>
<dbReference type="KEGG" id="lje:BUE77_06055"/>
<keyword evidence="8" id="KW-1003">Cell membrane</keyword>
<evidence type="ECO:0000313" key="11">
    <source>
        <dbReference type="Proteomes" id="UP000327236"/>
    </source>
</evidence>
<evidence type="ECO:0000256" key="6">
    <source>
        <dbReference type="ARBA" id="ARBA00023196"/>
    </source>
</evidence>
<comment type="function">
    <text evidence="8">This protein is part of the stalk that links CF(0) to CF(1). It either transmits conformational changes from CF(0) to CF(1) or is implicated in proton conduction.</text>
</comment>
<evidence type="ECO:0000313" key="12">
    <source>
        <dbReference type="Proteomes" id="UP001385848"/>
    </source>
</evidence>
<dbReference type="SUPFAM" id="SSF47928">
    <property type="entry name" value="N-terminal domain of the delta subunit of the F1F0-ATP synthase"/>
    <property type="match status" value="1"/>
</dbReference>
<reference evidence="10 12" key="2">
    <citation type="submission" date="2024-04" db="EMBL/GenBank/DDBJ databases">
        <title>Three lactobacilli isolated from voided urine samples from females with type 2 diabetes.</title>
        <authorList>
            <person name="Kula A."/>
            <person name="Stegman N."/>
            <person name="Putonti C."/>
        </authorList>
    </citation>
    <scope>NUCLEOTIDE SEQUENCE [LARGE SCALE GENOMIC DNA]</scope>
    <source>
        <strain evidence="10 12">1855</strain>
    </source>
</reference>
<dbReference type="Pfam" id="PF00213">
    <property type="entry name" value="OSCP"/>
    <property type="match status" value="1"/>
</dbReference>
<evidence type="ECO:0000256" key="3">
    <source>
        <dbReference type="ARBA" id="ARBA00022781"/>
    </source>
</evidence>
<dbReference type="NCBIfam" id="TIGR01145">
    <property type="entry name" value="ATP_synt_delta"/>
    <property type="match status" value="1"/>
</dbReference>
<evidence type="ECO:0000256" key="7">
    <source>
        <dbReference type="ARBA" id="ARBA00023310"/>
    </source>
</evidence>
<evidence type="ECO:0000256" key="8">
    <source>
        <dbReference type="HAMAP-Rule" id="MF_01416"/>
    </source>
</evidence>
<evidence type="ECO:0000256" key="1">
    <source>
        <dbReference type="ARBA" id="ARBA00004370"/>
    </source>
</evidence>
<keyword evidence="2 8" id="KW-0813">Transport</keyword>
<dbReference type="GeneID" id="31743277"/>
<dbReference type="PRINTS" id="PR00125">
    <property type="entry name" value="ATPASEDELTA"/>
</dbReference>
<dbReference type="PROSITE" id="PS00389">
    <property type="entry name" value="ATPASE_DELTA"/>
    <property type="match status" value="1"/>
</dbReference>
<comment type="similarity">
    <text evidence="8">Belongs to the ATPase delta chain family.</text>
</comment>
<name>A0A5N1I9W6_LACJE</name>
<keyword evidence="3 8" id="KW-0375">Hydrogen ion transport</keyword>
<keyword evidence="4 8" id="KW-0406">Ion transport</keyword>
<sequence>MALSREEISARYGAALFGYCQDTNSLDNVYGELQVLKSAVLDNPRLSEVLSSPVYSIEEKKQLLKNISADFSQEVQQFLELLLDYGRFAVLPDIVDQFNMRYNKLNNIAFGKVISAVKLDDDQLQKLGQAYAKKYNLKELKLTNQVNPSIIGGVILEVEDYIIDGSVKTKLKKIRAQLVENI</sequence>
<dbReference type="GO" id="GO:0005886">
    <property type="term" value="C:plasma membrane"/>
    <property type="evidence" value="ECO:0007669"/>
    <property type="project" value="UniProtKB-SubCell"/>
</dbReference>
<dbReference type="HAMAP" id="MF_01416">
    <property type="entry name" value="ATP_synth_delta_bact"/>
    <property type="match status" value="1"/>
</dbReference>
<dbReference type="OrthoDB" id="9786633at2"/>
<evidence type="ECO:0000256" key="5">
    <source>
        <dbReference type="ARBA" id="ARBA00023136"/>
    </source>
</evidence>
<dbReference type="Proteomes" id="UP000327236">
    <property type="component" value="Unassembled WGS sequence"/>
</dbReference>
<organism evidence="9 11">
    <name type="scientific">Lactobacillus jensenii</name>
    <dbReference type="NCBI Taxonomy" id="109790"/>
    <lineage>
        <taxon>Bacteria</taxon>
        <taxon>Bacillati</taxon>
        <taxon>Bacillota</taxon>
        <taxon>Bacilli</taxon>
        <taxon>Lactobacillales</taxon>
        <taxon>Lactobacillaceae</taxon>
        <taxon>Lactobacillus</taxon>
    </lineage>
</organism>
<dbReference type="InterPro" id="IPR026015">
    <property type="entry name" value="ATP_synth_OSCP/delta_N_sf"/>
</dbReference>
<protein>
    <recommendedName>
        <fullName evidence="8">ATP synthase subunit delta</fullName>
    </recommendedName>
    <alternativeName>
        <fullName evidence="8">ATP synthase F(1) sector subunit delta</fullName>
    </alternativeName>
    <alternativeName>
        <fullName evidence="8">F-type ATPase subunit delta</fullName>
        <shortName evidence="8">F-ATPase subunit delta</shortName>
    </alternativeName>
</protein>
<keyword evidence="7 8" id="KW-0066">ATP synthesis</keyword>
<accession>A0A5N1I9W6</accession>
<proteinExistence type="inferred from homology"/>
<dbReference type="EMBL" id="VYWW01000026">
    <property type="protein sequence ID" value="KAA9321694.1"/>
    <property type="molecule type" value="Genomic_DNA"/>
</dbReference>
<comment type="function">
    <text evidence="8">F(1)F(0) ATP synthase produces ATP from ADP in the presence of a proton or sodium gradient. F-type ATPases consist of two structural domains, F(1) containing the extramembraneous catalytic core and F(0) containing the membrane proton channel, linked together by a central stalk and a peripheral stalk. During catalysis, ATP synthesis in the catalytic domain of F(1) is coupled via a rotary mechanism of the central stalk subunits to proton translocation.</text>
</comment>
<dbReference type="NCBIfam" id="NF004403">
    <property type="entry name" value="PRK05758.2-4"/>
    <property type="match status" value="1"/>
</dbReference>
<dbReference type="GO" id="GO:0045259">
    <property type="term" value="C:proton-transporting ATP synthase complex"/>
    <property type="evidence" value="ECO:0007669"/>
    <property type="project" value="UniProtKB-KW"/>
</dbReference>
<dbReference type="Gene3D" id="1.10.520.20">
    <property type="entry name" value="N-terminal domain of the delta subunit of the F1F0-ATP synthase"/>
    <property type="match status" value="1"/>
</dbReference>
<evidence type="ECO:0000256" key="4">
    <source>
        <dbReference type="ARBA" id="ARBA00023065"/>
    </source>
</evidence>
<comment type="subcellular location">
    <subcellularLocation>
        <location evidence="8">Cell membrane</location>
        <topology evidence="8">Peripheral membrane protein</topology>
    </subcellularLocation>
    <subcellularLocation>
        <location evidence="1">Membrane</location>
    </subcellularLocation>
</comment>
<keyword evidence="12" id="KW-1185">Reference proteome</keyword>
<dbReference type="AlphaFoldDB" id="A0A5N1I9W6"/>
<dbReference type="PANTHER" id="PTHR11910">
    <property type="entry name" value="ATP SYNTHASE DELTA CHAIN"/>
    <property type="match status" value="1"/>
</dbReference>
<gene>
    <name evidence="8" type="primary">atpH</name>
    <name evidence="10" type="ORF">AAC431_08320</name>
    <name evidence="9" type="ORF">F6H94_06125</name>
</gene>
<dbReference type="GO" id="GO:0046933">
    <property type="term" value="F:proton-transporting ATP synthase activity, rotational mechanism"/>
    <property type="evidence" value="ECO:0007669"/>
    <property type="project" value="UniProtKB-UniRule"/>
</dbReference>
<evidence type="ECO:0000313" key="9">
    <source>
        <dbReference type="EMBL" id="KAA9321694.1"/>
    </source>
</evidence>
<evidence type="ECO:0000256" key="2">
    <source>
        <dbReference type="ARBA" id="ARBA00022448"/>
    </source>
</evidence>